<accession>A0A8R1EUU5</accession>
<sequence>MRKTAEIHQIRLNGIEPIRTQTREHHFFHGKTLLNQLKVNGSYHGLLVNYRGSFSVFTSTRYIDTRSHFAESLAVLARRAIHTRKITVIIDQSVRSHFFTFAPNMDVFPGTKRKKKKKKKKSCVVSTRLAAPHETE</sequence>
<dbReference type="EnsemblMetazoa" id="CJA42514.1">
    <property type="protein sequence ID" value="CJA42514.1"/>
    <property type="gene ID" value="WBGene00218362"/>
</dbReference>
<protein>
    <submittedName>
        <fullName evidence="1">Uncharacterized protein</fullName>
    </submittedName>
</protein>
<evidence type="ECO:0000313" key="2">
    <source>
        <dbReference type="Proteomes" id="UP000005237"/>
    </source>
</evidence>
<proteinExistence type="predicted"/>
<evidence type="ECO:0000313" key="1">
    <source>
        <dbReference type="EnsemblMetazoa" id="CJA42514.1"/>
    </source>
</evidence>
<organism evidence="1 2">
    <name type="scientific">Caenorhabditis japonica</name>
    <dbReference type="NCBI Taxonomy" id="281687"/>
    <lineage>
        <taxon>Eukaryota</taxon>
        <taxon>Metazoa</taxon>
        <taxon>Ecdysozoa</taxon>
        <taxon>Nematoda</taxon>
        <taxon>Chromadorea</taxon>
        <taxon>Rhabditida</taxon>
        <taxon>Rhabditina</taxon>
        <taxon>Rhabditomorpha</taxon>
        <taxon>Rhabditoidea</taxon>
        <taxon>Rhabditidae</taxon>
        <taxon>Peloderinae</taxon>
        <taxon>Caenorhabditis</taxon>
    </lineage>
</organism>
<dbReference type="Proteomes" id="UP000005237">
    <property type="component" value="Unassembled WGS sequence"/>
</dbReference>
<reference evidence="1" key="2">
    <citation type="submission" date="2022-06" db="UniProtKB">
        <authorList>
            <consortium name="EnsemblMetazoa"/>
        </authorList>
    </citation>
    <scope>IDENTIFICATION</scope>
    <source>
        <strain evidence="1">DF5081</strain>
    </source>
</reference>
<name>A0A8R1EUU5_CAEJA</name>
<reference evidence="2" key="1">
    <citation type="submission" date="2010-08" db="EMBL/GenBank/DDBJ databases">
        <authorList>
            <consortium name="Caenorhabditis japonica Sequencing Consortium"/>
            <person name="Wilson R.K."/>
        </authorList>
    </citation>
    <scope>NUCLEOTIDE SEQUENCE [LARGE SCALE GENOMIC DNA]</scope>
    <source>
        <strain evidence="2">DF5081</strain>
    </source>
</reference>
<keyword evidence="2" id="KW-1185">Reference proteome</keyword>
<dbReference type="AlphaFoldDB" id="A0A8R1EUU5"/>